<feature type="signal peptide" evidence="1">
    <location>
        <begin position="1"/>
        <end position="24"/>
    </location>
</feature>
<keyword evidence="3" id="KW-1185">Reference proteome</keyword>
<proteinExistence type="predicted"/>
<name>A0ABS4TU80_9PSEU</name>
<protein>
    <recommendedName>
        <fullName evidence="4">SGNH/GDSL hydrolase family protein</fullName>
    </recommendedName>
</protein>
<evidence type="ECO:0000256" key="1">
    <source>
        <dbReference type="SAM" id="SignalP"/>
    </source>
</evidence>
<dbReference type="EMBL" id="JAGINW010000001">
    <property type="protein sequence ID" value="MBP2327928.1"/>
    <property type="molecule type" value="Genomic_DNA"/>
</dbReference>
<reference evidence="2 3" key="1">
    <citation type="submission" date="2021-03" db="EMBL/GenBank/DDBJ databases">
        <title>Sequencing the genomes of 1000 actinobacteria strains.</title>
        <authorList>
            <person name="Klenk H.-P."/>
        </authorList>
    </citation>
    <scope>NUCLEOTIDE SEQUENCE [LARGE SCALE GENOMIC DNA]</scope>
    <source>
        <strain evidence="2 3">DSM 46670</strain>
    </source>
</reference>
<dbReference type="PROSITE" id="PS51257">
    <property type="entry name" value="PROKAR_LIPOPROTEIN"/>
    <property type="match status" value="1"/>
</dbReference>
<dbReference type="RefSeq" id="WP_209645019.1">
    <property type="nucleotide sequence ID" value="NZ_JAGINW010000001.1"/>
</dbReference>
<organism evidence="2 3">
    <name type="scientific">Kibdelosporangium banguiense</name>
    <dbReference type="NCBI Taxonomy" id="1365924"/>
    <lineage>
        <taxon>Bacteria</taxon>
        <taxon>Bacillati</taxon>
        <taxon>Actinomycetota</taxon>
        <taxon>Actinomycetes</taxon>
        <taxon>Pseudonocardiales</taxon>
        <taxon>Pseudonocardiaceae</taxon>
        <taxon>Kibdelosporangium</taxon>
    </lineage>
</organism>
<evidence type="ECO:0000313" key="2">
    <source>
        <dbReference type="EMBL" id="MBP2327928.1"/>
    </source>
</evidence>
<dbReference type="Proteomes" id="UP001519332">
    <property type="component" value="Unassembled WGS sequence"/>
</dbReference>
<feature type="chain" id="PRO_5046858286" description="SGNH/GDSL hydrolase family protein" evidence="1">
    <location>
        <begin position="25"/>
        <end position="200"/>
    </location>
</feature>
<sequence>MTRIKAVLATLVAFLVITSQAAAAQPNSMGFIGCSMAENVSQGYRAVGGTRMWGPYGTGGLVVQSWTSPNSGAWQKFDQQASRFGKPTAVWVQICIFSWSGATYNEVKMLIANARLHAAPAATIIISGMPLYDPGQSCFLAGPNGPQLTDNLARQAAADPTQNVTYPGVFRLRSNEVADGCHANTAGQQSLGRQAKAYWS</sequence>
<comment type="caution">
    <text evidence="2">The sequence shown here is derived from an EMBL/GenBank/DDBJ whole genome shotgun (WGS) entry which is preliminary data.</text>
</comment>
<accession>A0ABS4TU80</accession>
<keyword evidence="1" id="KW-0732">Signal</keyword>
<evidence type="ECO:0008006" key="4">
    <source>
        <dbReference type="Google" id="ProtNLM"/>
    </source>
</evidence>
<evidence type="ECO:0000313" key="3">
    <source>
        <dbReference type="Proteomes" id="UP001519332"/>
    </source>
</evidence>
<gene>
    <name evidence="2" type="ORF">JOF56_008313</name>
</gene>